<sequence>MTRLGMRFRQQFVRTHTDTQTHIHTHIHNVSTVDIFAPRSSRLFPGRLAALHHQNGRTERPTAPVPIRTFNRVEQPRHLDLSSEAFSSPHNVSSGTTNDSKHPSSDFTYAVPF</sequence>
<feature type="compositionally biased region" description="Polar residues" evidence="1">
    <location>
        <begin position="84"/>
        <end position="98"/>
    </location>
</feature>
<gene>
    <name evidence="2" type="ORF">HRR80_007530</name>
</gene>
<dbReference type="Proteomes" id="UP001161757">
    <property type="component" value="Unassembled WGS sequence"/>
</dbReference>
<reference evidence="2" key="1">
    <citation type="submission" date="2023-01" db="EMBL/GenBank/DDBJ databases">
        <title>Exophiala dermititidis isolated from Cystic Fibrosis Patient.</title>
        <authorList>
            <person name="Kurbessoian T."/>
            <person name="Crocker A."/>
            <person name="Murante D."/>
            <person name="Hogan D.A."/>
            <person name="Stajich J.E."/>
        </authorList>
    </citation>
    <scope>NUCLEOTIDE SEQUENCE</scope>
    <source>
        <strain evidence="2">Ex8</strain>
    </source>
</reference>
<feature type="region of interest" description="Disordered" evidence="1">
    <location>
        <begin position="78"/>
        <end position="113"/>
    </location>
</feature>
<proteinExistence type="predicted"/>
<dbReference type="EMBL" id="JAJGCB010000018">
    <property type="protein sequence ID" value="KAJ8988505.1"/>
    <property type="molecule type" value="Genomic_DNA"/>
</dbReference>
<comment type="caution">
    <text evidence="2">The sequence shown here is derived from an EMBL/GenBank/DDBJ whole genome shotgun (WGS) entry which is preliminary data.</text>
</comment>
<evidence type="ECO:0000256" key="1">
    <source>
        <dbReference type="SAM" id="MobiDB-lite"/>
    </source>
</evidence>
<dbReference type="AlphaFoldDB" id="A0AAN6EN93"/>
<accession>A0AAN6EN93</accession>
<protein>
    <submittedName>
        <fullName evidence="2">Uncharacterized protein</fullName>
    </submittedName>
</protein>
<name>A0AAN6EN93_EXODE</name>
<evidence type="ECO:0000313" key="2">
    <source>
        <dbReference type="EMBL" id="KAJ8988505.1"/>
    </source>
</evidence>
<organism evidence="2 3">
    <name type="scientific">Exophiala dermatitidis</name>
    <name type="common">Black yeast-like fungus</name>
    <name type="synonym">Wangiella dermatitidis</name>
    <dbReference type="NCBI Taxonomy" id="5970"/>
    <lineage>
        <taxon>Eukaryota</taxon>
        <taxon>Fungi</taxon>
        <taxon>Dikarya</taxon>
        <taxon>Ascomycota</taxon>
        <taxon>Pezizomycotina</taxon>
        <taxon>Eurotiomycetes</taxon>
        <taxon>Chaetothyriomycetidae</taxon>
        <taxon>Chaetothyriales</taxon>
        <taxon>Herpotrichiellaceae</taxon>
        <taxon>Exophiala</taxon>
    </lineage>
</organism>
<evidence type="ECO:0000313" key="3">
    <source>
        <dbReference type="Proteomes" id="UP001161757"/>
    </source>
</evidence>